<feature type="transmembrane region" description="Helical" evidence="11">
    <location>
        <begin position="80"/>
        <end position="102"/>
    </location>
</feature>
<dbReference type="InterPro" id="IPR000568">
    <property type="entry name" value="ATP_synth_F0_asu"/>
</dbReference>
<dbReference type="CDD" id="cd00310">
    <property type="entry name" value="ATP-synt_Fo_a_6"/>
    <property type="match status" value="1"/>
</dbReference>
<keyword evidence="10 11" id="KW-0066">ATP synthesis</keyword>
<keyword evidence="4 11" id="KW-0138">CF(0)</keyword>
<feature type="transmembrane region" description="Helical" evidence="11">
    <location>
        <begin position="166"/>
        <end position="188"/>
    </location>
</feature>
<feature type="transmembrane region" description="Helical" evidence="11">
    <location>
        <begin position="194"/>
        <end position="216"/>
    </location>
</feature>
<accession>A0A315ZYT6</accession>
<dbReference type="GO" id="GO:0046933">
    <property type="term" value="F:proton-transporting ATP synthase activity, rotational mechanism"/>
    <property type="evidence" value="ECO:0007669"/>
    <property type="project" value="UniProtKB-UniRule"/>
</dbReference>
<feature type="transmembrane region" description="Helical" evidence="11">
    <location>
        <begin position="109"/>
        <end position="128"/>
    </location>
</feature>
<keyword evidence="13" id="KW-1185">Reference proteome</keyword>
<dbReference type="HAMAP" id="MF_01393">
    <property type="entry name" value="ATP_synth_a_bact"/>
    <property type="match status" value="1"/>
</dbReference>
<dbReference type="PANTHER" id="PTHR42823:SF3">
    <property type="entry name" value="ATP SYNTHASE SUBUNIT A, CHLOROPLASTIC"/>
    <property type="match status" value="1"/>
</dbReference>
<evidence type="ECO:0000313" key="13">
    <source>
        <dbReference type="Proteomes" id="UP000254051"/>
    </source>
</evidence>
<dbReference type="EMBL" id="UHJJ01000005">
    <property type="protein sequence ID" value="SUQ14161.1"/>
    <property type="molecule type" value="Genomic_DNA"/>
</dbReference>
<organism evidence="12 13">
    <name type="scientific">Faecalicatena contorta</name>
    <dbReference type="NCBI Taxonomy" id="39482"/>
    <lineage>
        <taxon>Bacteria</taxon>
        <taxon>Bacillati</taxon>
        <taxon>Bacillota</taxon>
        <taxon>Clostridia</taxon>
        <taxon>Lachnospirales</taxon>
        <taxon>Lachnospiraceae</taxon>
        <taxon>Faecalicatena</taxon>
    </lineage>
</organism>
<dbReference type="GO" id="GO:0045259">
    <property type="term" value="C:proton-transporting ATP synthase complex"/>
    <property type="evidence" value="ECO:0007669"/>
    <property type="project" value="UniProtKB-KW"/>
</dbReference>
<proteinExistence type="inferred from homology"/>
<dbReference type="GO" id="GO:0005886">
    <property type="term" value="C:plasma membrane"/>
    <property type="evidence" value="ECO:0007669"/>
    <property type="project" value="UniProtKB-SubCell"/>
</dbReference>
<evidence type="ECO:0000256" key="1">
    <source>
        <dbReference type="ARBA" id="ARBA00004141"/>
    </source>
</evidence>
<keyword evidence="11" id="KW-1003">Cell membrane</keyword>
<evidence type="ECO:0000256" key="11">
    <source>
        <dbReference type="HAMAP-Rule" id="MF_01393"/>
    </source>
</evidence>
<dbReference type="InterPro" id="IPR035908">
    <property type="entry name" value="F0_ATP_A_sf"/>
</dbReference>
<dbReference type="PRINTS" id="PR00123">
    <property type="entry name" value="ATPASEA"/>
</dbReference>
<keyword evidence="7 11" id="KW-1133">Transmembrane helix</keyword>
<evidence type="ECO:0000256" key="8">
    <source>
        <dbReference type="ARBA" id="ARBA00023065"/>
    </source>
</evidence>
<name>A0A315ZYT6_9FIRM</name>
<evidence type="ECO:0000256" key="4">
    <source>
        <dbReference type="ARBA" id="ARBA00022547"/>
    </source>
</evidence>
<dbReference type="InterPro" id="IPR045082">
    <property type="entry name" value="ATP_syn_F0_a_bact/chloroplast"/>
</dbReference>
<keyword evidence="8 11" id="KW-0406">Ion transport</keyword>
<evidence type="ECO:0000256" key="5">
    <source>
        <dbReference type="ARBA" id="ARBA00022692"/>
    </source>
</evidence>
<evidence type="ECO:0000256" key="2">
    <source>
        <dbReference type="ARBA" id="ARBA00006810"/>
    </source>
</evidence>
<dbReference type="NCBIfam" id="NF004486">
    <property type="entry name" value="PRK05815.3-4"/>
    <property type="match status" value="1"/>
</dbReference>
<evidence type="ECO:0000313" key="12">
    <source>
        <dbReference type="EMBL" id="SUQ14161.1"/>
    </source>
</evidence>
<dbReference type="SUPFAM" id="SSF81336">
    <property type="entry name" value="F1F0 ATP synthase subunit A"/>
    <property type="match status" value="1"/>
</dbReference>
<keyword evidence="5 11" id="KW-0812">Transmembrane</keyword>
<dbReference type="PANTHER" id="PTHR42823">
    <property type="entry name" value="ATP SYNTHASE SUBUNIT A, CHLOROPLASTIC"/>
    <property type="match status" value="1"/>
</dbReference>
<keyword evidence="3 11" id="KW-0813">Transport</keyword>
<reference evidence="13" key="1">
    <citation type="submission" date="2017-07" db="EMBL/GenBank/DDBJ databases">
        <authorList>
            <person name="Varghese N."/>
            <person name="Submissions S."/>
        </authorList>
    </citation>
    <scope>NUCLEOTIDE SEQUENCE [LARGE SCALE GENOMIC DNA]</scope>
    <source>
        <strain evidence="13">NLAE-zl-C134</strain>
    </source>
</reference>
<dbReference type="GO" id="GO:0042777">
    <property type="term" value="P:proton motive force-driven plasma membrane ATP synthesis"/>
    <property type="evidence" value="ECO:0007669"/>
    <property type="project" value="TreeGrafter"/>
</dbReference>
<protein>
    <recommendedName>
        <fullName evidence="11">ATP synthase subunit a</fullName>
    </recommendedName>
    <alternativeName>
        <fullName evidence="11">ATP synthase F0 sector subunit a</fullName>
    </alternativeName>
    <alternativeName>
        <fullName evidence="11">F-ATPase subunit 6</fullName>
    </alternativeName>
</protein>
<evidence type="ECO:0000256" key="10">
    <source>
        <dbReference type="ARBA" id="ARBA00023310"/>
    </source>
</evidence>
<keyword evidence="6 11" id="KW-0375">Hydrogen ion transport</keyword>
<evidence type="ECO:0000256" key="3">
    <source>
        <dbReference type="ARBA" id="ARBA00022448"/>
    </source>
</evidence>
<dbReference type="Proteomes" id="UP000254051">
    <property type="component" value="Unassembled WGS sequence"/>
</dbReference>
<evidence type="ECO:0000256" key="9">
    <source>
        <dbReference type="ARBA" id="ARBA00023136"/>
    </source>
</evidence>
<comment type="subcellular location">
    <subcellularLocation>
        <location evidence="11">Cell membrane</location>
        <topology evidence="11">Multi-pass membrane protein</topology>
    </subcellularLocation>
    <subcellularLocation>
        <location evidence="1">Membrane</location>
        <topology evidence="1">Multi-pass membrane protein</topology>
    </subcellularLocation>
</comment>
<keyword evidence="9 11" id="KW-0472">Membrane</keyword>
<dbReference type="AlphaFoldDB" id="A0A315ZYT6"/>
<evidence type="ECO:0000256" key="7">
    <source>
        <dbReference type="ARBA" id="ARBA00022989"/>
    </source>
</evidence>
<dbReference type="Gene3D" id="1.20.120.220">
    <property type="entry name" value="ATP synthase, F0 complex, subunit A"/>
    <property type="match status" value="1"/>
</dbReference>
<sequence>MLEELNCHIVFTVPVFGGIGVSESVVVTWIIMAALVLLSIIFVRNLRVENPGRKQIALETVIGGIQDFFVGVMGKENKRYIPYLITVGLYLGVSNIIGLFGFKPPTKDLNVTAALAIMSMFLIEYSGIRKNGFKHWVKHFAEPVPIVAPILVMEIVIRPLSLCMRLFGNVLGAFVVMELLKLTMPMLLPIPFSFYFDIFDGLLQAYVFVFLTSLFMNEEQE</sequence>
<feature type="transmembrane region" description="Helical" evidence="11">
    <location>
        <begin position="26"/>
        <end position="44"/>
    </location>
</feature>
<comment type="similarity">
    <text evidence="2 11">Belongs to the ATPase A chain family.</text>
</comment>
<gene>
    <name evidence="11" type="primary">atpB</name>
    <name evidence="12" type="ORF">SAMN05216529_105136</name>
</gene>
<dbReference type="Pfam" id="PF00119">
    <property type="entry name" value="ATP-synt_A"/>
    <property type="match status" value="1"/>
</dbReference>
<comment type="function">
    <text evidence="11">Key component of the proton channel; it plays a direct role in the translocation of protons across the membrane.</text>
</comment>
<evidence type="ECO:0000256" key="6">
    <source>
        <dbReference type="ARBA" id="ARBA00022781"/>
    </source>
</evidence>